<dbReference type="InterPro" id="IPR003661">
    <property type="entry name" value="HisK_dim/P_dom"/>
</dbReference>
<dbReference type="EC" id="2.7.13.3" evidence="3"/>
<dbReference type="FunFam" id="3.30.565.10:FF:000006">
    <property type="entry name" value="Sensor histidine kinase WalK"/>
    <property type="match status" value="1"/>
</dbReference>
<evidence type="ECO:0000256" key="9">
    <source>
        <dbReference type="ARBA" id="ARBA00023012"/>
    </source>
</evidence>
<dbReference type="CDD" id="cd00075">
    <property type="entry name" value="HATPase"/>
    <property type="match status" value="1"/>
</dbReference>
<keyword evidence="6" id="KW-0547">Nucleotide-binding</keyword>
<keyword evidence="10" id="KW-0175">Coiled coil</keyword>
<reference evidence="13" key="1">
    <citation type="submission" date="2014-07" db="EMBL/GenBank/DDBJ databases">
        <authorList>
            <person name="Urmite Genomes Urmite Genomes"/>
        </authorList>
    </citation>
    <scope>NUCLEOTIDE SEQUENCE</scope>
    <source>
        <strain evidence="13">13S34_air</strain>
    </source>
</reference>
<keyword evidence="5" id="KW-0808">Transferase</keyword>
<organism evidence="13">
    <name type="scientific">Metalysinibacillus saudimassiliensis</name>
    <dbReference type="NCBI Taxonomy" id="1461583"/>
    <lineage>
        <taxon>Bacteria</taxon>
        <taxon>Bacillati</taxon>
        <taxon>Bacillota</taxon>
        <taxon>Bacilli</taxon>
        <taxon>Bacillales</taxon>
        <taxon>Caryophanaceae</taxon>
        <taxon>Metalysinibacillus</taxon>
    </lineage>
</organism>
<dbReference type="InterPro" id="IPR005467">
    <property type="entry name" value="His_kinase_dom"/>
</dbReference>
<dbReference type="HOGENOM" id="CLU_000445_89_26_9"/>
<dbReference type="PATRIC" id="fig|1461583.4.peg.791"/>
<keyword evidence="7" id="KW-0418">Kinase</keyword>
<dbReference type="GO" id="GO:0030295">
    <property type="term" value="F:protein kinase activator activity"/>
    <property type="evidence" value="ECO:0007669"/>
    <property type="project" value="TreeGrafter"/>
</dbReference>
<evidence type="ECO:0000256" key="1">
    <source>
        <dbReference type="ARBA" id="ARBA00000085"/>
    </source>
</evidence>
<dbReference type="CDD" id="cd00082">
    <property type="entry name" value="HisKA"/>
    <property type="match status" value="1"/>
</dbReference>
<dbReference type="GO" id="GO:0005886">
    <property type="term" value="C:plasma membrane"/>
    <property type="evidence" value="ECO:0007669"/>
    <property type="project" value="UniProtKB-SubCell"/>
</dbReference>
<sequence>MKWRLTGRFLLSVVIIVIIVLIVNVIILIATAFVTSKKDFSANLTNTPEFFARNFEHKFEIIDGLPVLTKEGIDALQQANAYVQFLNKNGDVIESVHAPKELPTHYAPIDLISMYKYEQLPDITTYVYAKEDISYIIGIKDHDTFRYIATLNIKQILEGLSQYALYMLIADILITIIIAFFFGRSLTKPLTQILNQIQHLKNRKFASMPTKKGLYSEVFQNLNDVSEELAAHEQERLRLEVMREEWISNISHDMKTPLSSIRGYAEIMQEADNVNEMLTYAQVIEKQSRHMGELLDDLNLTMRLRNQQLPLQLAPTNLVTFSRELLIELLNEPQFENYDLQFDAQVDDITCTIDRHFIERALLNFIYNAIHHNDTSISITLAITTKDNDAYITIQDNGKGIAEDELTHIFERYYRGTNTAHTTGTGLGTAIARDIIEAHGGAVWLTSTLDKGTTVHITLPKNA</sequence>
<evidence type="ECO:0000256" key="5">
    <source>
        <dbReference type="ARBA" id="ARBA00022679"/>
    </source>
</evidence>
<dbReference type="InterPro" id="IPR050351">
    <property type="entry name" value="BphY/WalK/GraS-like"/>
</dbReference>
<evidence type="ECO:0000256" key="3">
    <source>
        <dbReference type="ARBA" id="ARBA00012438"/>
    </source>
</evidence>
<evidence type="ECO:0000256" key="6">
    <source>
        <dbReference type="ARBA" id="ARBA00022741"/>
    </source>
</evidence>
<dbReference type="InterPro" id="IPR036097">
    <property type="entry name" value="HisK_dim/P_sf"/>
</dbReference>
<dbReference type="SUPFAM" id="SSF55874">
    <property type="entry name" value="ATPase domain of HSP90 chaperone/DNA topoisomerase II/histidine kinase"/>
    <property type="match status" value="1"/>
</dbReference>
<keyword evidence="4" id="KW-0597">Phosphoprotein</keyword>
<dbReference type="GO" id="GO:0000156">
    <property type="term" value="F:phosphorelay response regulator activity"/>
    <property type="evidence" value="ECO:0007669"/>
    <property type="project" value="TreeGrafter"/>
</dbReference>
<dbReference type="InterPro" id="IPR004358">
    <property type="entry name" value="Sig_transdc_His_kin-like_C"/>
</dbReference>
<proteinExistence type="predicted"/>
<dbReference type="GO" id="GO:0000155">
    <property type="term" value="F:phosphorelay sensor kinase activity"/>
    <property type="evidence" value="ECO:0007669"/>
    <property type="project" value="InterPro"/>
</dbReference>
<keyword evidence="11" id="KW-1133">Transmembrane helix</keyword>
<dbReference type="PANTHER" id="PTHR42878:SF7">
    <property type="entry name" value="SENSOR HISTIDINE KINASE GLRK"/>
    <property type="match status" value="1"/>
</dbReference>
<dbReference type="Pfam" id="PF02518">
    <property type="entry name" value="HATPase_c"/>
    <property type="match status" value="1"/>
</dbReference>
<keyword evidence="9" id="KW-0902">Two-component regulatory system</keyword>
<dbReference type="SMART" id="SM00388">
    <property type="entry name" value="HisKA"/>
    <property type="match status" value="1"/>
</dbReference>
<name>A0A078M4U3_9BACL</name>
<dbReference type="Pfam" id="PF00512">
    <property type="entry name" value="HisKA"/>
    <property type="match status" value="1"/>
</dbReference>
<comment type="subcellular location">
    <subcellularLocation>
        <location evidence="2">Cell membrane</location>
        <topology evidence="2">Multi-pass membrane protein</topology>
    </subcellularLocation>
</comment>
<dbReference type="AlphaFoldDB" id="A0A078M4U3"/>
<feature type="transmembrane region" description="Helical" evidence="11">
    <location>
        <begin position="9"/>
        <end position="34"/>
    </location>
</feature>
<dbReference type="GO" id="GO:0007234">
    <property type="term" value="P:osmosensory signaling via phosphorelay pathway"/>
    <property type="evidence" value="ECO:0007669"/>
    <property type="project" value="TreeGrafter"/>
</dbReference>
<keyword evidence="8" id="KW-0067">ATP-binding</keyword>
<dbReference type="GO" id="GO:0005524">
    <property type="term" value="F:ATP binding"/>
    <property type="evidence" value="ECO:0007669"/>
    <property type="project" value="UniProtKB-KW"/>
</dbReference>
<evidence type="ECO:0000313" key="13">
    <source>
        <dbReference type="EMBL" id="CEA01219.1"/>
    </source>
</evidence>
<evidence type="ECO:0000256" key="10">
    <source>
        <dbReference type="SAM" id="Coils"/>
    </source>
</evidence>
<evidence type="ECO:0000256" key="7">
    <source>
        <dbReference type="ARBA" id="ARBA00022777"/>
    </source>
</evidence>
<dbReference type="PRINTS" id="PR00344">
    <property type="entry name" value="BCTRLSENSOR"/>
</dbReference>
<dbReference type="EMBL" id="LN483074">
    <property type="protein sequence ID" value="CEA01219.1"/>
    <property type="molecule type" value="Genomic_DNA"/>
</dbReference>
<comment type="catalytic activity">
    <reaction evidence="1">
        <text>ATP + protein L-histidine = ADP + protein N-phospho-L-histidine.</text>
        <dbReference type="EC" id="2.7.13.3"/>
    </reaction>
</comment>
<dbReference type="PROSITE" id="PS50109">
    <property type="entry name" value="HIS_KIN"/>
    <property type="match status" value="1"/>
</dbReference>
<feature type="transmembrane region" description="Helical" evidence="11">
    <location>
        <begin position="163"/>
        <end position="182"/>
    </location>
</feature>
<protein>
    <recommendedName>
        <fullName evidence="3">histidine kinase</fullName>
        <ecNumber evidence="3">2.7.13.3</ecNumber>
    </recommendedName>
</protein>
<accession>A0A078M4U3</accession>
<feature type="coiled-coil region" evidence="10">
    <location>
        <begin position="215"/>
        <end position="242"/>
    </location>
</feature>
<dbReference type="Gene3D" id="3.30.565.10">
    <property type="entry name" value="Histidine kinase-like ATPase, C-terminal domain"/>
    <property type="match status" value="1"/>
</dbReference>
<dbReference type="SMART" id="SM00387">
    <property type="entry name" value="HATPase_c"/>
    <property type="match status" value="1"/>
</dbReference>
<evidence type="ECO:0000256" key="11">
    <source>
        <dbReference type="SAM" id="Phobius"/>
    </source>
</evidence>
<dbReference type="PANTHER" id="PTHR42878">
    <property type="entry name" value="TWO-COMPONENT HISTIDINE KINASE"/>
    <property type="match status" value="1"/>
</dbReference>
<feature type="domain" description="Histidine kinase" evidence="12">
    <location>
        <begin position="249"/>
        <end position="463"/>
    </location>
</feature>
<evidence type="ECO:0000259" key="12">
    <source>
        <dbReference type="PROSITE" id="PS50109"/>
    </source>
</evidence>
<evidence type="ECO:0000256" key="8">
    <source>
        <dbReference type="ARBA" id="ARBA00022840"/>
    </source>
</evidence>
<dbReference type="InterPro" id="IPR003594">
    <property type="entry name" value="HATPase_dom"/>
</dbReference>
<keyword evidence="11" id="KW-0812">Transmembrane</keyword>
<keyword evidence="11" id="KW-0472">Membrane</keyword>
<dbReference type="SUPFAM" id="SSF47384">
    <property type="entry name" value="Homodimeric domain of signal transducing histidine kinase"/>
    <property type="match status" value="1"/>
</dbReference>
<dbReference type="Gene3D" id="1.10.287.130">
    <property type="match status" value="1"/>
</dbReference>
<evidence type="ECO:0000256" key="2">
    <source>
        <dbReference type="ARBA" id="ARBA00004651"/>
    </source>
</evidence>
<dbReference type="InterPro" id="IPR036890">
    <property type="entry name" value="HATPase_C_sf"/>
</dbReference>
<evidence type="ECO:0000256" key="4">
    <source>
        <dbReference type="ARBA" id="ARBA00022553"/>
    </source>
</evidence>
<gene>
    <name evidence="13" type="primary">phoR_2</name>
    <name evidence="13" type="ORF">BN1050_00828</name>
</gene>